<keyword evidence="6" id="KW-0864">Zinc transport</keyword>
<feature type="domain" description="Cation efflux protein cytoplasmic" evidence="12">
    <location>
        <begin position="295"/>
        <end position="368"/>
    </location>
</feature>
<dbReference type="GO" id="GO:0140983">
    <property type="term" value="F:calcium:manganese antiporter activity"/>
    <property type="evidence" value="ECO:0007669"/>
    <property type="project" value="Ensembl"/>
</dbReference>
<keyword evidence="6" id="KW-0406">Ion transport</keyword>
<dbReference type="PANTHER" id="PTHR45820:SF3">
    <property type="entry name" value="CALCIUM_MANGANESE ANTIPORTER SLC30A10"/>
    <property type="match status" value="1"/>
</dbReference>
<evidence type="ECO:0000313" key="14">
    <source>
        <dbReference type="RefSeq" id="XP_004626998.1"/>
    </source>
</evidence>
<feature type="transmembrane region" description="Helical" evidence="10">
    <location>
        <begin position="12"/>
        <end position="32"/>
    </location>
</feature>
<organism evidence="13 14">
    <name type="scientific">Octodon degus</name>
    <name type="common">Degu</name>
    <name type="synonym">Sciurus degus</name>
    <dbReference type="NCBI Taxonomy" id="10160"/>
    <lineage>
        <taxon>Eukaryota</taxon>
        <taxon>Metazoa</taxon>
        <taxon>Chordata</taxon>
        <taxon>Craniata</taxon>
        <taxon>Vertebrata</taxon>
        <taxon>Euteleostomi</taxon>
        <taxon>Mammalia</taxon>
        <taxon>Eutheria</taxon>
        <taxon>Euarchontoglires</taxon>
        <taxon>Glires</taxon>
        <taxon>Rodentia</taxon>
        <taxon>Hystricomorpha</taxon>
        <taxon>Octodontidae</taxon>
        <taxon>Octodon</taxon>
    </lineage>
</organism>
<evidence type="ECO:0000259" key="12">
    <source>
        <dbReference type="Pfam" id="PF16916"/>
    </source>
</evidence>
<dbReference type="AlphaFoldDB" id="A0A6P3EZ71"/>
<dbReference type="Pfam" id="PF16916">
    <property type="entry name" value="ZT_dimer"/>
    <property type="match status" value="1"/>
</dbReference>
<evidence type="ECO:0000256" key="1">
    <source>
        <dbReference type="ARBA" id="ARBA00004141"/>
    </source>
</evidence>
<evidence type="ECO:0000256" key="3">
    <source>
        <dbReference type="ARBA" id="ARBA00022448"/>
    </source>
</evidence>
<dbReference type="NCBIfam" id="TIGR01297">
    <property type="entry name" value="CDF"/>
    <property type="match status" value="1"/>
</dbReference>
<feature type="transmembrane region" description="Helical" evidence="10">
    <location>
        <begin position="262"/>
        <end position="283"/>
    </location>
</feature>
<dbReference type="GO" id="GO:0055038">
    <property type="term" value="C:recycling endosome membrane"/>
    <property type="evidence" value="ECO:0007669"/>
    <property type="project" value="Ensembl"/>
</dbReference>
<dbReference type="Proteomes" id="UP000515203">
    <property type="component" value="Unplaced"/>
</dbReference>
<evidence type="ECO:0000256" key="10">
    <source>
        <dbReference type="SAM" id="Phobius"/>
    </source>
</evidence>
<dbReference type="GO" id="GO:0006882">
    <property type="term" value="P:intracellular zinc ion homeostasis"/>
    <property type="evidence" value="ECO:0007669"/>
    <property type="project" value="Ensembl"/>
</dbReference>
<feature type="compositionally biased region" description="Polar residues" evidence="9">
    <location>
        <begin position="186"/>
        <end position="198"/>
    </location>
</feature>
<feature type="transmembrane region" description="Helical" evidence="10">
    <location>
        <begin position="225"/>
        <end position="250"/>
    </location>
</feature>
<dbReference type="InterPro" id="IPR027470">
    <property type="entry name" value="Cation_efflux_CTD"/>
</dbReference>
<keyword evidence="5" id="KW-0862">Zinc</keyword>
<sequence>MGRYSGATCRLWAMLVLTAGFFVAELVSGYLGNSIALLSDSFNMLSDLISLCVGLASRFLARRARWSVRASFGYARAEVVGALANAVFLTALCFTIFVEAVLRLARPERVDDPGLVLVVGALGLAVNIVGLLIFQDCVAGLFCCFRARRARRAMGAPGDAEDPSPSQEKCAAGTTNPAGAFRRRPGNSTQHKVSSLSAGDSLAVQTAPEETVNKKKSDALNIRGVLLHVMGDALGSVIVVITATIFYVLPLTSQQPCNWQCYIDPSLTVIMVVIILSSAFPLIKETASILLQMVPPGVNMEELMSKLSTVPGVSSVHEVHVWELVSGKIIATLHIKHQEDKARQEASEKVREIFHHAGIHSVTIQFESVDSQEFSEHKDFLLVCSSPCVSQACADKLCCPPGMLPLAHVNGCAEHNGGLTLESYRSRTDPMDVAVMVSRDDCLGSSHADILPKAQEDQRCENSTHF</sequence>
<feature type="transmembrane region" description="Helical" evidence="10">
    <location>
        <begin position="82"/>
        <end position="102"/>
    </location>
</feature>
<dbReference type="InterPro" id="IPR027469">
    <property type="entry name" value="Cation_efflux_TMD_sf"/>
</dbReference>
<keyword evidence="7 10" id="KW-1133">Transmembrane helix</keyword>
<dbReference type="CTD" id="55532"/>
<dbReference type="GO" id="GO:0005794">
    <property type="term" value="C:Golgi apparatus"/>
    <property type="evidence" value="ECO:0007669"/>
    <property type="project" value="Ensembl"/>
</dbReference>
<gene>
    <name evidence="14" type="primary">Slc30a10</name>
</gene>
<evidence type="ECO:0000313" key="13">
    <source>
        <dbReference type="Proteomes" id="UP000515203"/>
    </source>
</evidence>
<dbReference type="GeneID" id="101572480"/>
<dbReference type="FunCoup" id="A0A6P3EZ71">
    <property type="interactions" value="208"/>
</dbReference>
<dbReference type="OrthoDB" id="9629858at2759"/>
<evidence type="ECO:0000256" key="7">
    <source>
        <dbReference type="ARBA" id="ARBA00022989"/>
    </source>
</evidence>
<name>A0A6P3EZ71_OCTDE</name>
<dbReference type="GO" id="GO:0005385">
    <property type="term" value="F:zinc ion transmembrane transporter activity"/>
    <property type="evidence" value="ECO:0007669"/>
    <property type="project" value="Ensembl"/>
</dbReference>
<comment type="subcellular location">
    <subcellularLocation>
        <location evidence="1">Membrane</location>
        <topology evidence="1">Multi-pass membrane protein</topology>
    </subcellularLocation>
</comment>
<evidence type="ECO:0000256" key="9">
    <source>
        <dbReference type="SAM" id="MobiDB-lite"/>
    </source>
</evidence>
<dbReference type="GO" id="GO:0005886">
    <property type="term" value="C:plasma membrane"/>
    <property type="evidence" value="ECO:0007669"/>
    <property type="project" value="Ensembl"/>
</dbReference>
<dbReference type="InParanoid" id="A0A6P3EZ71"/>
<accession>A0A6P3EZ71</accession>
<dbReference type="GO" id="GO:1904385">
    <property type="term" value="P:cellular response to angiotensin"/>
    <property type="evidence" value="ECO:0007669"/>
    <property type="project" value="Ensembl"/>
</dbReference>
<dbReference type="SUPFAM" id="SSF161111">
    <property type="entry name" value="Cation efflux protein transmembrane domain-like"/>
    <property type="match status" value="1"/>
</dbReference>
<dbReference type="GO" id="GO:0031901">
    <property type="term" value="C:early endosome membrane"/>
    <property type="evidence" value="ECO:0007669"/>
    <property type="project" value="Ensembl"/>
</dbReference>
<evidence type="ECO:0000256" key="6">
    <source>
        <dbReference type="ARBA" id="ARBA00022906"/>
    </source>
</evidence>
<evidence type="ECO:0000259" key="11">
    <source>
        <dbReference type="Pfam" id="PF01545"/>
    </source>
</evidence>
<proteinExistence type="inferred from homology"/>
<evidence type="ECO:0000256" key="8">
    <source>
        <dbReference type="ARBA" id="ARBA00023136"/>
    </source>
</evidence>
<dbReference type="RefSeq" id="XP_004626998.1">
    <property type="nucleotide sequence ID" value="XM_004626941.2"/>
</dbReference>
<dbReference type="InterPro" id="IPR002524">
    <property type="entry name" value="Cation_efflux"/>
</dbReference>
<keyword evidence="8 10" id="KW-0472">Membrane</keyword>
<evidence type="ECO:0000256" key="4">
    <source>
        <dbReference type="ARBA" id="ARBA00022692"/>
    </source>
</evidence>
<evidence type="ECO:0000256" key="5">
    <source>
        <dbReference type="ARBA" id="ARBA00022833"/>
    </source>
</evidence>
<dbReference type="GO" id="GO:0140048">
    <property type="term" value="P:manganese ion export across plasma membrane"/>
    <property type="evidence" value="ECO:0007669"/>
    <property type="project" value="Ensembl"/>
</dbReference>
<feature type="transmembrane region" description="Helical" evidence="10">
    <location>
        <begin position="114"/>
        <end position="145"/>
    </location>
</feature>
<keyword evidence="4 10" id="KW-0812">Transmembrane</keyword>
<dbReference type="GO" id="GO:0010312">
    <property type="term" value="P:detoxification of zinc ion"/>
    <property type="evidence" value="ECO:0007669"/>
    <property type="project" value="TreeGrafter"/>
</dbReference>
<feature type="domain" description="Cation efflux protein transmembrane" evidence="11">
    <location>
        <begin position="11"/>
        <end position="291"/>
    </location>
</feature>
<dbReference type="GO" id="GO:0030026">
    <property type="term" value="P:intracellular manganese ion homeostasis"/>
    <property type="evidence" value="ECO:0007669"/>
    <property type="project" value="Ensembl"/>
</dbReference>
<feature type="transmembrane region" description="Helical" evidence="10">
    <location>
        <begin position="44"/>
        <end position="61"/>
    </location>
</feature>
<dbReference type="InterPro" id="IPR058533">
    <property type="entry name" value="Cation_efflux_TM"/>
</dbReference>
<keyword evidence="13" id="KW-1185">Reference proteome</keyword>
<dbReference type="GO" id="GO:0070374">
    <property type="term" value="P:positive regulation of ERK1 and ERK2 cascade"/>
    <property type="evidence" value="ECO:0007669"/>
    <property type="project" value="Ensembl"/>
</dbReference>
<feature type="region of interest" description="Disordered" evidence="9">
    <location>
        <begin position="155"/>
        <end position="201"/>
    </location>
</feature>
<dbReference type="Gene3D" id="1.20.1510.10">
    <property type="entry name" value="Cation efflux protein transmembrane domain"/>
    <property type="match status" value="1"/>
</dbReference>
<protein>
    <submittedName>
        <fullName evidence="14">Zinc transporter 10 isoform X2</fullName>
    </submittedName>
</protein>
<reference evidence="14" key="1">
    <citation type="submission" date="2025-08" db="UniProtKB">
        <authorList>
            <consortium name="RefSeq"/>
        </authorList>
    </citation>
    <scope>IDENTIFICATION</scope>
</reference>
<comment type="similarity">
    <text evidence="2">Belongs to the cation diffusion facilitator (CDF) transporter (TC 2.A.4) family. SLC30A subfamily.</text>
</comment>
<dbReference type="GO" id="GO:0062111">
    <property type="term" value="P:zinc ion import into organelle"/>
    <property type="evidence" value="ECO:0007669"/>
    <property type="project" value="Ensembl"/>
</dbReference>
<dbReference type="PANTHER" id="PTHR45820">
    <property type="entry name" value="FI23527P1"/>
    <property type="match status" value="1"/>
</dbReference>
<dbReference type="GO" id="GO:0007173">
    <property type="term" value="P:epidermal growth factor receptor signaling pathway"/>
    <property type="evidence" value="ECO:0007669"/>
    <property type="project" value="Ensembl"/>
</dbReference>
<keyword evidence="3" id="KW-0813">Transport</keyword>
<dbReference type="OMA" id="FQDCASW"/>
<dbReference type="Pfam" id="PF01545">
    <property type="entry name" value="Cation_efflux"/>
    <property type="match status" value="1"/>
</dbReference>
<evidence type="ECO:0000256" key="2">
    <source>
        <dbReference type="ARBA" id="ARBA00008873"/>
    </source>
</evidence>